<reference evidence="1" key="1">
    <citation type="submission" date="2019-10" db="EMBL/GenBank/DDBJ databases">
        <title>The sequence and de novo assembly of the wild yak genome.</title>
        <authorList>
            <person name="Liu Y."/>
        </authorList>
    </citation>
    <scope>NUCLEOTIDE SEQUENCE [LARGE SCALE GENOMIC DNA]</scope>
    <source>
        <strain evidence="1">WY2019</strain>
    </source>
</reference>
<dbReference type="Proteomes" id="UP000322234">
    <property type="component" value="Unassembled WGS sequence"/>
</dbReference>
<evidence type="ECO:0000313" key="2">
    <source>
        <dbReference type="Proteomes" id="UP000322234"/>
    </source>
</evidence>
<dbReference type="AlphaFoldDB" id="A0A6B0R842"/>
<dbReference type="PANTHER" id="PTHR17608:SF4">
    <property type="entry name" value="GENETIC SUPPRESSOR ELEMENT 1"/>
    <property type="match status" value="1"/>
</dbReference>
<dbReference type="PANTHER" id="PTHR17608">
    <property type="entry name" value="GENETIC SUPPRESSOR ELEMENT 1"/>
    <property type="match status" value="1"/>
</dbReference>
<protein>
    <submittedName>
        <fullName evidence="1">Uncharacterized protein</fullName>
    </submittedName>
</protein>
<dbReference type="InterPro" id="IPR042337">
    <property type="entry name" value="GSE1"/>
</dbReference>
<gene>
    <name evidence="1" type="ORF">E5288_WYG003112</name>
</gene>
<sequence length="64" mass="6970">MDDSYCLSALRSPFYPIPAPGSLPPLHPSAMHLHLSGVRYPPELSHSSLAALHSERMSSLSAER</sequence>
<proteinExistence type="predicted"/>
<accession>A0A6B0R842</accession>
<name>A0A6B0R842_9CETA</name>
<dbReference type="EMBL" id="VBQZ03000032">
    <property type="protein sequence ID" value="MXQ86349.1"/>
    <property type="molecule type" value="Genomic_DNA"/>
</dbReference>
<keyword evidence="2" id="KW-1185">Reference proteome</keyword>
<evidence type="ECO:0000313" key="1">
    <source>
        <dbReference type="EMBL" id="MXQ86349.1"/>
    </source>
</evidence>
<comment type="caution">
    <text evidence="1">The sequence shown here is derived from an EMBL/GenBank/DDBJ whole genome shotgun (WGS) entry which is preliminary data.</text>
</comment>
<organism evidence="1 2">
    <name type="scientific">Bos mutus</name>
    <name type="common">wild yak</name>
    <dbReference type="NCBI Taxonomy" id="72004"/>
    <lineage>
        <taxon>Eukaryota</taxon>
        <taxon>Metazoa</taxon>
        <taxon>Chordata</taxon>
        <taxon>Craniata</taxon>
        <taxon>Vertebrata</taxon>
        <taxon>Euteleostomi</taxon>
        <taxon>Mammalia</taxon>
        <taxon>Eutheria</taxon>
        <taxon>Laurasiatheria</taxon>
        <taxon>Artiodactyla</taxon>
        <taxon>Ruminantia</taxon>
        <taxon>Pecora</taxon>
        <taxon>Bovidae</taxon>
        <taxon>Bovinae</taxon>
        <taxon>Bos</taxon>
    </lineage>
</organism>